<feature type="domain" description="Peptidase M20 dimerisation" evidence="2">
    <location>
        <begin position="171"/>
        <end position="241"/>
    </location>
</feature>
<dbReference type="Proteomes" id="UP000214746">
    <property type="component" value="Unassembled WGS sequence"/>
</dbReference>
<dbReference type="Gene3D" id="3.30.70.360">
    <property type="match status" value="1"/>
</dbReference>
<dbReference type="PIRSF" id="PIRSF037226">
    <property type="entry name" value="Amidohydrolase_ACY1L2_prd"/>
    <property type="match status" value="1"/>
</dbReference>
<evidence type="ECO:0000313" key="4">
    <source>
        <dbReference type="Proteomes" id="UP000214746"/>
    </source>
</evidence>
<gene>
    <name evidence="3" type="ORF">CBW46_004965</name>
</gene>
<proteinExistence type="inferred from homology"/>
<dbReference type="GO" id="GO:0016805">
    <property type="term" value="F:dipeptidase activity"/>
    <property type="evidence" value="ECO:0007669"/>
    <property type="project" value="InterPro"/>
</dbReference>
<keyword evidence="4" id="KW-1185">Reference proteome</keyword>
<dbReference type="SUPFAM" id="SSF53187">
    <property type="entry name" value="Zn-dependent exopeptidases"/>
    <property type="match status" value="1"/>
</dbReference>
<reference evidence="3" key="1">
    <citation type="submission" date="2018-06" db="EMBL/GenBank/DDBJ databases">
        <title>Paenibacillus xerothermodurans sp. nov. an extremely dry heat resistant spore forming bacterium isolated from the soil of Cape Canaveral, Florida.</title>
        <authorList>
            <person name="Seuylemezian A."/>
            <person name="Kaur N."/>
            <person name="Patil P."/>
            <person name="Patil P."/>
            <person name="Mayilraj S."/>
            <person name="Vaishampayan P."/>
        </authorList>
    </citation>
    <scope>NUCLEOTIDE SEQUENCE [LARGE SCALE GENOMIC DNA]</scope>
    <source>
        <strain evidence="3">ATCC 27380</strain>
    </source>
</reference>
<comment type="caution">
    <text evidence="3">The sequence shown here is derived from an EMBL/GenBank/DDBJ whole genome shotgun (WGS) entry which is preliminary data.</text>
</comment>
<sequence length="393" mass="42730">MKENIGAAIDARSDEYIDIARYIGEHPELGNEEWLASERLMQLLIANGFDMQNPVLDLSTAFIASYRSSKPGPTVAFLCEYDALPDLGHACGHHLICTMSAAAAIGLKSVIDEVGGTIRVYGTPAEETNGAKVPMSAAGLFDDVDFALMAHPYHAYEKSGSSLAMDAVQFEYFGKAAHAAANPDEGVNALDAVLLLFHAVNSLRQQLQSHTRIHGIITDGGKAANIIPEYAAAQFYIRSGNRPYTDGVVQKVLRAAEGAALQTGCRLKITNYEYSYDELLTNNPLSETFSSNLISLGVKDSDIQSDKDNGSLDLGNVSRRCPTIHPYVKIMEQKYLLHTPEFRDMAMTDHAFSSMLLAAKALAYTAYDVMASPDLLSAVRAEFERAVEQPSHA</sequence>
<dbReference type="Gene3D" id="3.40.630.10">
    <property type="entry name" value="Zn peptidases"/>
    <property type="match status" value="1"/>
</dbReference>
<dbReference type="Pfam" id="PF01546">
    <property type="entry name" value="Peptidase_M20"/>
    <property type="match status" value="1"/>
</dbReference>
<name>A0A2W1NBH2_PAEXE</name>
<evidence type="ECO:0000256" key="1">
    <source>
        <dbReference type="PIRNR" id="PIRNR037226"/>
    </source>
</evidence>
<dbReference type="FunFam" id="3.30.70.360:FF:000004">
    <property type="entry name" value="Peptidase M20 domain-containing protein 2"/>
    <property type="match status" value="1"/>
</dbReference>
<evidence type="ECO:0000259" key="2">
    <source>
        <dbReference type="Pfam" id="PF07687"/>
    </source>
</evidence>
<evidence type="ECO:0000313" key="3">
    <source>
        <dbReference type="EMBL" id="PZE21767.1"/>
    </source>
</evidence>
<dbReference type="Pfam" id="PF07687">
    <property type="entry name" value="M20_dimer"/>
    <property type="match status" value="1"/>
</dbReference>
<dbReference type="CDD" id="cd03887">
    <property type="entry name" value="M20_Acy1L2"/>
    <property type="match status" value="1"/>
</dbReference>
<dbReference type="InterPro" id="IPR052030">
    <property type="entry name" value="Peptidase_M20/M20A_hydrolases"/>
</dbReference>
<dbReference type="InterPro" id="IPR017144">
    <property type="entry name" value="Xaa-Arg_dipeptidase"/>
</dbReference>
<protein>
    <recommendedName>
        <fullName evidence="1">Peptidase M20 domain-containing protein 2</fullName>
    </recommendedName>
</protein>
<dbReference type="PANTHER" id="PTHR30575:SF0">
    <property type="entry name" value="XAA-ARG DIPEPTIDASE"/>
    <property type="match status" value="1"/>
</dbReference>
<dbReference type="PANTHER" id="PTHR30575">
    <property type="entry name" value="PEPTIDASE M20"/>
    <property type="match status" value="1"/>
</dbReference>
<comment type="similarity">
    <text evidence="1">Belongs to the peptidase M20A family.</text>
</comment>
<dbReference type="OrthoDB" id="9781032at2"/>
<dbReference type="InterPro" id="IPR002933">
    <property type="entry name" value="Peptidase_M20"/>
</dbReference>
<organism evidence="3 4">
    <name type="scientific">Paenibacillus xerothermodurans</name>
    <dbReference type="NCBI Taxonomy" id="1977292"/>
    <lineage>
        <taxon>Bacteria</taxon>
        <taxon>Bacillati</taxon>
        <taxon>Bacillota</taxon>
        <taxon>Bacilli</taxon>
        <taxon>Bacillales</taxon>
        <taxon>Paenibacillaceae</taxon>
        <taxon>Paenibacillus</taxon>
    </lineage>
</organism>
<dbReference type="InterPro" id="IPR017439">
    <property type="entry name" value="Amidohydrolase"/>
</dbReference>
<dbReference type="AlphaFoldDB" id="A0A2W1NBH2"/>
<dbReference type="RefSeq" id="WP_089198908.1">
    <property type="nucleotide sequence ID" value="NZ_NHRJ02000002.1"/>
</dbReference>
<dbReference type="InterPro" id="IPR036264">
    <property type="entry name" value="Bact_exopeptidase_dim_dom"/>
</dbReference>
<dbReference type="SUPFAM" id="SSF55031">
    <property type="entry name" value="Bacterial exopeptidase dimerisation domain"/>
    <property type="match status" value="1"/>
</dbReference>
<dbReference type="GO" id="GO:0071713">
    <property type="term" value="F:para-aminobenzoyl-glutamate hydrolase activity"/>
    <property type="evidence" value="ECO:0007669"/>
    <property type="project" value="TreeGrafter"/>
</dbReference>
<dbReference type="NCBIfam" id="TIGR01891">
    <property type="entry name" value="amidohydrolases"/>
    <property type="match status" value="1"/>
</dbReference>
<dbReference type="GO" id="GO:0005737">
    <property type="term" value="C:cytoplasm"/>
    <property type="evidence" value="ECO:0007669"/>
    <property type="project" value="TreeGrafter"/>
</dbReference>
<dbReference type="GO" id="GO:0046657">
    <property type="term" value="P:folic acid catabolic process"/>
    <property type="evidence" value="ECO:0007669"/>
    <property type="project" value="TreeGrafter"/>
</dbReference>
<dbReference type="EMBL" id="NHRJ02000002">
    <property type="protein sequence ID" value="PZE21767.1"/>
    <property type="molecule type" value="Genomic_DNA"/>
</dbReference>
<accession>A0A2W1NBH2</accession>
<dbReference type="InterPro" id="IPR011650">
    <property type="entry name" value="Peptidase_M20_dimer"/>
</dbReference>